<reference evidence="7" key="1">
    <citation type="submission" date="2023-07" db="EMBL/GenBank/DDBJ databases">
        <authorList>
            <person name="Yue Y."/>
        </authorList>
    </citation>
    <scope>NUCLEOTIDE SEQUENCE [LARGE SCALE GENOMIC DNA]</scope>
    <source>
        <strain evidence="7">D23</strain>
    </source>
</reference>
<dbReference type="SUPFAM" id="SSF49854">
    <property type="entry name" value="Spermadhesin, CUB domain"/>
    <property type="match status" value="1"/>
</dbReference>
<accession>A0ABS7XUC9</accession>
<evidence type="ECO:0000256" key="1">
    <source>
        <dbReference type="ARBA" id="ARBA00022729"/>
    </source>
</evidence>
<dbReference type="EMBL" id="JAIUJR010000007">
    <property type="protein sequence ID" value="MCA0133079.1"/>
    <property type="molecule type" value="Genomic_DNA"/>
</dbReference>
<feature type="domain" description="CUB" evidence="5">
    <location>
        <begin position="138"/>
        <end position="277"/>
    </location>
</feature>
<evidence type="ECO:0000256" key="3">
    <source>
        <dbReference type="ARBA" id="ARBA00023157"/>
    </source>
</evidence>
<dbReference type="InterPro" id="IPR035914">
    <property type="entry name" value="Sperma_CUB_dom_sf"/>
</dbReference>
<evidence type="ECO:0000259" key="5">
    <source>
        <dbReference type="PROSITE" id="PS01180"/>
    </source>
</evidence>
<evidence type="ECO:0000256" key="2">
    <source>
        <dbReference type="ARBA" id="ARBA00022737"/>
    </source>
</evidence>
<proteinExistence type="predicted"/>
<dbReference type="CDD" id="cd00041">
    <property type="entry name" value="CUB"/>
    <property type="match status" value="1"/>
</dbReference>
<dbReference type="PANTHER" id="PTHR24251">
    <property type="entry name" value="OVOCHYMASE-RELATED"/>
    <property type="match status" value="1"/>
</dbReference>
<dbReference type="InterPro" id="IPR000859">
    <property type="entry name" value="CUB_dom"/>
</dbReference>
<dbReference type="RefSeq" id="WP_224529308.1">
    <property type="nucleotide sequence ID" value="NZ_JAIUJR010000007.1"/>
</dbReference>
<keyword evidence="7" id="KW-1185">Reference proteome</keyword>
<dbReference type="InterPro" id="IPR026444">
    <property type="entry name" value="Secre_tail"/>
</dbReference>
<gene>
    <name evidence="6" type="ORF">LBU54_10835</name>
</gene>
<keyword evidence="2" id="KW-0677">Repeat</keyword>
<evidence type="ECO:0000256" key="4">
    <source>
        <dbReference type="SAM" id="SignalP"/>
    </source>
</evidence>
<feature type="chain" id="PRO_5045524235" evidence="4">
    <location>
        <begin position="23"/>
        <end position="362"/>
    </location>
</feature>
<dbReference type="NCBIfam" id="TIGR04183">
    <property type="entry name" value="Por_Secre_tail"/>
    <property type="match status" value="1"/>
</dbReference>
<dbReference type="PANTHER" id="PTHR24251:SF37">
    <property type="entry name" value="CUB DOMAIN-CONTAINING PROTEIN"/>
    <property type="match status" value="1"/>
</dbReference>
<organism evidence="6 7">
    <name type="scientific">Winogradskyella alexanderae</name>
    <dbReference type="NCBI Taxonomy" id="2877123"/>
    <lineage>
        <taxon>Bacteria</taxon>
        <taxon>Pseudomonadati</taxon>
        <taxon>Bacteroidota</taxon>
        <taxon>Flavobacteriia</taxon>
        <taxon>Flavobacteriales</taxon>
        <taxon>Flavobacteriaceae</taxon>
        <taxon>Winogradskyella</taxon>
    </lineage>
</organism>
<keyword evidence="3" id="KW-1015">Disulfide bond</keyword>
<name>A0ABS7XUC9_9FLAO</name>
<dbReference type="PROSITE" id="PS01180">
    <property type="entry name" value="CUB"/>
    <property type="match status" value="1"/>
</dbReference>
<keyword evidence="1 4" id="KW-0732">Signal</keyword>
<dbReference type="SMART" id="SM00042">
    <property type="entry name" value="CUB"/>
    <property type="match status" value="1"/>
</dbReference>
<dbReference type="Proteomes" id="UP001198901">
    <property type="component" value="Unassembled WGS sequence"/>
</dbReference>
<dbReference type="Gene3D" id="2.60.120.290">
    <property type="entry name" value="Spermadhesin, CUB domain"/>
    <property type="match status" value="1"/>
</dbReference>
<protein>
    <submittedName>
        <fullName evidence="6">T9SS type A sorting domain-containing protein</fullName>
    </submittedName>
</protein>
<evidence type="ECO:0000313" key="6">
    <source>
        <dbReference type="EMBL" id="MCA0133079.1"/>
    </source>
</evidence>
<dbReference type="Pfam" id="PF18962">
    <property type="entry name" value="Por_Secre_tail"/>
    <property type="match status" value="1"/>
</dbReference>
<feature type="signal peptide" evidence="4">
    <location>
        <begin position="1"/>
        <end position="22"/>
    </location>
</feature>
<evidence type="ECO:0000313" key="7">
    <source>
        <dbReference type="Proteomes" id="UP001198901"/>
    </source>
</evidence>
<dbReference type="Gene3D" id="2.60.120.380">
    <property type="match status" value="1"/>
</dbReference>
<sequence length="362" mass="37732">MKKITFLLFATIAFVYQSYAQAPPNDDCANATPIACGGTASGSTVNATDSGGTASPDVFYSLAGATSGDAVTVSLCGSTYDTRLEVFDACGGTVLESNDDSCGLQSEVSFVADGVTTYIIRVEGFGTASGDYSLAVTCTGPPPPPACGENFYDTGGPSGNYSSGESYSVTISPDNPGEVVTITFTSVDIESSTGGGNQDGCWDYLTIYDGPTTASPVLAQTLCGEESGDGGVPSVASSELNVGDSFTSTDASGALTIEFNSDASVTETGWEADVTCNVLSVNEFDYLDSFTYYPNPVKNTLTLNAQNNIENVRMYNMLGQEVMRVQPQTVDSELDMSGLETGTYFVQVTIANVTKTVRVVKQ</sequence>
<comment type="caution">
    <text evidence="6">The sequence shown here is derived from an EMBL/GenBank/DDBJ whole genome shotgun (WGS) entry which is preliminary data.</text>
</comment>